<proteinExistence type="predicted"/>
<accession>A0A4Y2KH30</accession>
<gene>
    <name evidence="2" type="ORF">AVEN_271479_1</name>
</gene>
<dbReference type="AlphaFoldDB" id="A0A4Y2KH30"/>
<keyword evidence="3" id="KW-1185">Reference proteome</keyword>
<evidence type="ECO:0000313" key="3">
    <source>
        <dbReference type="Proteomes" id="UP000499080"/>
    </source>
</evidence>
<dbReference type="Proteomes" id="UP000499080">
    <property type="component" value="Unassembled WGS sequence"/>
</dbReference>
<keyword evidence="1" id="KW-0732">Signal</keyword>
<feature type="chain" id="PRO_5021234884" evidence="1">
    <location>
        <begin position="19"/>
        <end position="128"/>
    </location>
</feature>
<comment type="caution">
    <text evidence="2">The sequence shown here is derived from an EMBL/GenBank/DDBJ whole genome shotgun (WGS) entry which is preliminary data.</text>
</comment>
<evidence type="ECO:0000313" key="2">
    <source>
        <dbReference type="EMBL" id="GBN01056.1"/>
    </source>
</evidence>
<organism evidence="2 3">
    <name type="scientific">Araneus ventricosus</name>
    <name type="common">Orbweaver spider</name>
    <name type="synonym">Epeira ventricosa</name>
    <dbReference type="NCBI Taxonomy" id="182803"/>
    <lineage>
        <taxon>Eukaryota</taxon>
        <taxon>Metazoa</taxon>
        <taxon>Ecdysozoa</taxon>
        <taxon>Arthropoda</taxon>
        <taxon>Chelicerata</taxon>
        <taxon>Arachnida</taxon>
        <taxon>Araneae</taxon>
        <taxon>Araneomorphae</taxon>
        <taxon>Entelegynae</taxon>
        <taxon>Araneoidea</taxon>
        <taxon>Araneidae</taxon>
        <taxon>Araneus</taxon>
    </lineage>
</organism>
<protein>
    <submittedName>
        <fullName evidence="2">Uncharacterized protein</fullName>
    </submittedName>
</protein>
<sequence length="128" mass="14431">MGPISALLIVICLASAFGADEPSLSSEEREIIQQRLDKLKLIKDFMAAIFESDKIEKRADEKKEECLPIGAECNFWTGPNCCSIRTRCNVWDRLENGGTPRARWRSACREYNGGVWLDNIGQFFSNLG</sequence>
<name>A0A4Y2KH30_ARAVE</name>
<dbReference type="EMBL" id="BGPR01004576">
    <property type="protein sequence ID" value="GBN01056.1"/>
    <property type="molecule type" value="Genomic_DNA"/>
</dbReference>
<reference evidence="2 3" key="1">
    <citation type="journal article" date="2019" name="Sci. Rep.">
        <title>Orb-weaving spider Araneus ventricosus genome elucidates the spidroin gene catalogue.</title>
        <authorList>
            <person name="Kono N."/>
            <person name="Nakamura H."/>
            <person name="Ohtoshi R."/>
            <person name="Moran D.A.P."/>
            <person name="Shinohara A."/>
            <person name="Yoshida Y."/>
            <person name="Fujiwara M."/>
            <person name="Mori M."/>
            <person name="Tomita M."/>
            <person name="Arakawa K."/>
        </authorList>
    </citation>
    <scope>NUCLEOTIDE SEQUENCE [LARGE SCALE GENOMIC DNA]</scope>
</reference>
<feature type="signal peptide" evidence="1">
    <location>
        <begin position="1"/>
        <end position="18"/>
    </location>
</feature>
<dbReference type="OrthoDB" id="6409714at2759"/>
<evidence type="ECO:0000256" key="1">
    <source>
        <dbReference type="SAM" id="SignalP"/>
    </source>
</evidence>